<protein>
    <recommendedName>
        <fullName evidence="3">Phage tail assembly chaperone</fullName>
    </recommendedName>
</protein>
<evidence type="ECO:0000313" key="2">
    <source>
        <dbReference type="Proteomes" id="UP000051298"/>
    </source>
</evidence>
<sequence length="71" mass="7640">MSAFDWNGLLRVGLTQLGLRPAEFWNLTPVELALLLGHSGAEAAMSRGALDALLMKYPDAPQPDKKDTSDG</sequence>
<dbReference type="InterPro" id="IPR019056">
    <property type="entry name" value="Phage_TAC_6"/>
</dbReference>
<dbReference type="EMBL" id="CYRX01000010">
    <property type="protein sequence ID" value="CUH59591.1"/>
    <property type="molecule type" value="Genomic_DNA"/>
</dbReference>
<reference evidence="1 2" key="1">
    <citation type="submission" date="2015-09" db="EMBL/GenBank/DDBJ databases">
        <authorList>
            <consortium name="Swine Surveillance"/>
        </authorList>
    </citation>
    <scope>NUCLEOTIDE SEQUENCE [LARGE SCALE GENOMIC DNA]</scope>
    <source>
        <strain evidence="1 2">CECT 5294</strain>
    </source>
</reference>
<name>A0A0P1FHX7_9RHOB</name>
<evidence type="ECO:0008006" key="3">
    <source>
        <dbReference type="Google" id="ProtNLM"/>
    </source>
</evidence>
<dbReference type="AlphaFoldDB" id="A0A0P1FHX7"/>
<accession>A0A0P1FHX7</accession>
<dbReference type="NCBIfam" id="TIGR02216">
    <property type="entry name" value="phage_TIGR02216"/>
    <property type="match status" value="1"/>
</dbReference>
<evidence type="ECO:0000313" key="1">
    <source>
        <dbReference type="EMBL" id="CUH59591.1"/>
    </source>
</evidence>
<dbReference type="RefSeq" id="WP_038002603.1">
    <property type="nucleotide sequence ID" value="NZ_CP107618.1"/>
</dbReference>
<dbReference type="STRING" id="266809.PM03_04730"/>
<organism evidence="1 2">
    <name type="scientific">Thalassobacter stenotrophicus</name>
    <dbReference type="NCBI Taxonomy" id="266809"/>
    <lineage>
        <taxon>Bacteria</taxon>
        <taxon>Pseudomonadati</taxon>
        <taxon>Pseudomonadota</taxon>
        <taxon>Alphaproteobacteria</taxon>
        <taxon>Rhodobacterales</taxon>
        <taxon>Roseobacteraceae</taxon>
        <taxon>Thalassobacter</taxon>
    </lineage>
</organism>
<dbReference type="InterPro" id="IPR011739">
    <property type="entry name" value="GTA_rcc01693"/>
</dbReference>
<dbReference type="Pfam" id="PF09550">
    <property type="entry name" value="Phage_TAC_6"/>
    <property type="match status" value="1"/>
</dbReference>
<gene>
    <name evidence="1" type="ORF">THS5294_00877</name>
</gene>
<dbReference type="Proteomes" id="UP000051298">
    <property type="component" value="Unassembled WGS sequence"/>
</dbReference>
<proteinExistence type="predicted"/>